<reference evidence="2 3" key="1">
    <citation type="journal article" date="2019" name="Sci. Rep.">
        <title>A high-quality genome of Eragrostis curvula grass provides insights into Poaceae evolution and supports new strategies to enhance forage quality.</title>
        <authorList>
            <person name="Carballo J."/>
            <person name="Santos B.A.C.M."/>
            <person name="Zappacosta D."/>
            <person name="Garbus I."/>
            <person name="Selva J.P."/>
            <person name="Gallo C.A."/>
            <person name="Diaz A."/>
            <person name="Albertini E."/>
            <person name="Caccamo M."/>
            <person name="Echenique V."/>
        </authorList>
    </citation>
    <scope>NUCLEOTIDE SEQUENCE [LARGE SCALE GENOMIC DNA]</scope>
    <source>
        <strain evidence="3">cv. Victoria</strain>
        <tissue evidence="2">Leaf</tissue>
    </source>
</reference>
<evidence type="ECO:0000313" key="2">
    <source>
        <dbReference type="EMBL" id="TVU31147.1"/>
    </source>
</evidence>
<dbReference type="AlphaFoldDB" id="A0A5J9V6U7"/>
<evidence type="ECO:0000256" key="1">
    <source>
        <dbReference type="SAM" id="MobiDB-lite"/>
    </source>
</evidence>
<protein>
    <submittedName>
        <fullName evidence="2">Uncharacterized protein</fullName>
    </submittedName>
</protein>
<sequence>MSGWERSRIHERRTRSSTGSSDSTPVGTVEVQWMSMFFYAAHLQLVLPFFGSSRSPFADPRRKGLLAWPGEAQSRSMTRSLLPTSTIGASSEATFGQTACLSISLHCEALSRPRRSGSTARFRTHCLVPSVDGGTIAGGSVAQDWINPKLLCETNLMKQDSLN</sequence>
<dbReference type="EMBL" id="RWGY01000011">
    <property type="protein sequence ID" value="TVU31147.1"/>
    <property type="molecule type" value="Genomic_DNA"/>
</dbReference>
<proteinExistence type="predicted"/>
<organism evidence="2 3">
    <name type="scientific">Eragrostis curvula</name>
    <name type="common">weeping love grass</name>
    <dbReference type="NCBI Taxonomy" id="38414"/>
    <lineage>
        <taxon>Eukaryota</taxon>
        <taxon>Viridiplantae</taxon>
        <taxon>Streptophyta</taxon>
        <taxon>Embryophyta</taxon>
        <taxon>Tracheophyta</taxon>
        <taxon>Spermatophyta</taxon>
        <taxon>Magnoliopsida</taxon>
        <taxon>Liliopsida</taxon>
        <taxon>Poales</taxon>
        <taxon>Poaceae</taxon>
        <taxon>PACMAD clade</taxon>
        <taxon>Chloridoideae</taxon>
        <taxon>Eragrostideae</taxon>
        <taxon>Eragrostidinae</taxon>
        <taxon>Eragrostis</taxon>
    </lineage>
</organism>
<comment type="caution">
    <text evidence="2">The sequence shown here is derived from an EMBL/GenBank/DDBJ whole genome shotgun (WGS) entry which is preliminary data.</text>
</comment>
<evidence type="ECO:0000313" key="3">
    <source>
        <dbReference type="Proteomes" id="UP000324897"/>
    </source>
</evidence>
<accession>A0A5J9V6U7</accession>
<name>A0A5J9V6U7_9POAL</name>
<gene>
    <name evidence="2" type="ORF">EJB05_22819</name>
</gene>
<keyword evidence="3" id="KW-1185">Reference proteome</keyword>
<feature type="region of interest" description="Disordered" evidence="1">
    <location>
        <begin position="1"/>
        <end position="25"/>
    </location>
</feature>
<dbReference type="Proteomes" id="UP000324897">
    <property type="component" value="Chromosome 1"/>
</dbReference>
<dbReference type="Gramene" id="TVU31147">
    <property type="protein sequence ID" value="TVU31147"/>
    <property type="gene ID" value="EJB05_22819"/>
</dbReference>